<dbReference type="PANTHER" id="PTHR35787">
    <property type="entry name" value="GLYCEROL UPTAKE OPERON ANTITERMINATOR REGULATORY PROTEIN"/>
    <property type="match status" value="1"/>
</dbReference>
<dbReference type="RefSeq" id="WP_350340408.1">
    <property type="nucleotide sequence ID" value="NZ_JBBMFJ010000001.1"/>
</dbReference>
<organism evidence="1 2">
    <name type="scientific">Ventrimonas faecis</name>
    <dbReference type="NCBI Taxonomy" id="3133170"/>
    <lineage>
        <taxon>Bacteria</taxon>
        <taxon>Bacillati</taxon>
        <taxon>Bacillota</taxon>
        <taxon>Clostridia</taxon>
        <taxon>Lachnospirales</taxon>
        <taxon>Lachnospiraceae</taxon>
        <taxon>Ventrimonas</taxon>
    </lineage>
</organism>
<comment type="caution">
    <text evidence="1">The sequence shown here is derived from an EMBL/GenBank/DDBJ whole genome shotgun (WGS) entry which is preliminary data.</text>
</comment>
<dbReference type="PANTHER" id="PTHR35787:SF1">
    <property type="entry name" value="GLYCEROL UPTAKE OPERON ANTITERMINATOR REGULATORY PROTEIN"/>
    <property type="match status" value="1"/>
</dbReference>
<gene>
    <name evidence="1" type="ORF">WMO41_01100</name>
</gene>
<accession>A0ABV1HHJ1</accession>
<dbReference type="EMBL" id="JBBMFJ010000001">
    <property type="protein sequence ID" value="MEQ2561787.1"/>
    <property type="molecule type" value="Genomic_DNA"/>
</dbReference>
<name>A0ABV1HHJ1_9FIRM</name>
<protein>
    <submittedName>
        <fullName evidence="1">Glycerol-3-phosphate responsive antiterminator</fullName>
    </submittedName>
</protein>
<dbReference type="Gene3D" id="3.20.20.70">
    <property type="entry name" value="Aldolase class I"/>
    <property type="match status" value="1"/>
</dbReference>
<proteinExistence type="predicted"/>
<evidence type="ECO:0000313" key="2">
    <source>
        <dbReference type="Proteomes" id="UP001437460"/>
    </source>
</evidence>
<keyword evidence="2" id="KW-1185">Reference proteome</keyword>
<dbReference type="Pfam" id="PF04309">
    <property type="entry name" value="G3P_antiterm"/>
    <property type="match status" value="1"/>
</dbReference>
<sequence length="94" mass="10412">MAALCREEDLDDLCLSRVKLAYIFCGNLKTLPSIVERVRKAGIEPFVYMDFIDGLSSKDSAVEFVKYYTSAAGIVTTKSNQVRRSKALDLGSVI</sequence>
<dbReference type="InterPro" id="IPR006699">
    <property type="entry name" value="GlpP"/>
</dbReference>
<dbReference type="SUPFAM" id="SSF110391">
    <property type="entry name" value="GlpP-like"/>
    <property type="match status" value="1"/>
</dbReference>
<dbReference type="Proteomes" id="UP001437460">
    <property type="component" value="Unassembled WGS sequence"/>
</dbReference>
<evidence type="ECO:0000313" key="1">
    <source>
        <dbReference type="EMBL" id="MEQ2561787.1"/>
    </source>
</evidence>
<reference evidence="1 2" key="1">
    <citation type="submission" date="2024-03" db="EMBL/GenBank/DDBJ databases">
        <title>Human intestinal bacterial collection.</title>
        <authorList>
            <person name="Pauvert C."/>
            <person name="Hitch T.C.A."/>
            <person name="Clavel T."/>
        </authorList>
    </citation>
    <scope>NUCLEOTIDE SEQUENCE [LARGE SCALE GENOMIC DNA]</scope>
    <source>
        <strain evidence="1 2">CLA-AP-H27</strain>
    </source>
</reference>
<dbReference type="InterPro" id="IPR013785">
    <property type="entry name" value="Aldolase_TIM"/>
</dbReference>